<name>C5T4R3_ACIDE</name>
<sequence length="38" mass="4057">MTLDEFATILRTKGAAAEVHHATDSSLDEFRSASHAGI</sequence>
<proteinExistence type="predicted"/>
<evidence type="ECO:0000313" key="2">
    <source>
        <dbReference type="Proteomes" id="UP000003856"/>
    </source>
</evidence>
<dbReference type="PATRIC" id="fig|573060.9.peg.3259"/>
<comment type="caution">
    <text evidence="1">The sequence shown here is derived from an EMBL/GenBank/DDBJ whole genome shotgun (WGS) entry which is preliminary data.</text>
</comment>
<protein>
    <submittedName>
        <fullName evidence="1">Uncharacterized protein</fullName>
    </submittedName>
</protein>
<dbReference type="AlphaFoldDB" id="C5T4R3"/>
<evidence type="ECO:0000313" key="1">
    <source>
        <dbReference type="EMBL" id="EER60556.1"/>
    </source>
</evidence>
<organism evidence="1 2">
    <name type="scientific">Acidovorax delafieldii 2AN</name>
    <dbReference type="NCBI Taxonomy" id="573060"/>
    <lineage>
        <taxon>Bacteria</taxon>
        <taxon>Pseudomonadati</taxon>
        <taxon>Pseudomonadota</taxon>
        <taxon>Betaproteobacteria</taxon>
        <taxon>Burkholderiales</taxon>
        <taxon>Comamonadaceae</taxon>
        <taxon>Acidovorax</taxon>
    </lineage>
</organism>
<reference evidence="1 2" key="1">
    <citation type="submission" date="2009-05" db="EMBL/GenBank/DDBJ databases">
        <title>The draft genome of Acidovorax delafieldii 2AN.</title>
        <authorList>
            <consortium name="US DOE Joint Genome Institute (JGI-PGF)"/>
            <person name="Lucas S."/>
            <person name="Copeland A."/>
            <person name="Lapidus A."/>
            <person name="Glavina del Rio T."/>
            <person name="Tice H."/>
            <person name="Bruce D."/>
            <person name="Goodwin L."/>
            <person name="Pitluck S."/>
            <person name="Larimer F."/>
            <person name="Land M.L."/>
            <person name="Hauser L."/>
            <person name="Shelobolina E.S."/>
            <person name="Picardal F."/>
            <person name="Roden E."/>
            <person name="Emerson D."/>
        </authorList>
    </citation>
    <scope>NUCLEOTIDE SEQUENCE [LARGE SCALE GENOMIC DNA]</scope>
    <source>
        <strain evidence="1 2">2AN</strain>
    </source>
</reference>
<keyword evidence="2" id="KW-1185">Reference proteome</keyword>
<accession>C5T4R3</accession>
<gene>
    <name evidence="1" type="ORF">AcdelDRAFT_1893</name>
</gene>
<dbReference type="EMBL" id="ACQT01000051">
    <property type="protein sequence ID" value="EER60556.1"/>
    <property type="molecule type" value="Genomic_DNA"/>
</dbReference>
<dbReference type="Proteomes" id="UP000003856">
    <property type="component" value="Unassembled WGS sequence"/>
</dbReference>